<comment type="caution">
    <text evidence="5">The sequence shown here is derived from an EMBL/GenBank/DDBJ whole genome shotgun (WGS) entry which is preliminary data.</text>
</comment>
<evidence type="ECO:0000256" key="1">
    <source>
        <dbReference type="ARBA" id="ARBA00006739"/>
    </source>
</evidence>
<evidence type="ECO:0000256" key="3">
    <source>
        <dbReference type="ARBA" id="ARBA00022679"/>
    </source>
</evidence>
<evidence type="ECO:0000259" key="4">
    <source>
        <dbReference type="Pfam" id="PF00535"/>
    </source>
</evidence>
<keyword evidence="3" id="KW-0808">Transferase</keyword>
<organism evidence="5 6">
    <name type="scientific">Bacteroides thetaiotaomicron dnLKV9</name>
    <dbReference type="NCBI Taxonomy" id="1235785"/>
    <lineage>
        <taxon>Bacteria</taxon>
        <taxon>Pseudomonadati</taxon>
        <taxon>Bacteroidota</taxon>
        <taxon>Bacteroidia</taxon>
        <taxon>Bacteroidales</taxon>
        <taxon>Bacteroidaceae</taxon>
        <taxon>Bacteroides</taxon>
    </lineage>
</organism>
<dbReference type="InterPro" id="IPR001173">
    <property type="entry name" value="Glyco_trans_2-like"/>
</dbReference>
<feature type="domain" description="Glycosyltransferase 2-like" evidence="4">
    <location>
        <begin position="7"/>
        <end position="171"/>
    </location>
</feature>
<dbReference type="InterPro" id="IPR029044">
    <property type="entry name" value="Nucleotide-diphossugar_trans"/>
</dbReference>
<dbReference type="SUPFAM" id="SSF53448">
    <property type="entry name" value="Nucleotide-diphospho-sugar transferases"/>
    <property type="match status" value="1"/>
</dbReference>
<comment type="similarity">
    <text evidence="1">Belongs to the glycosyltransferase 2 family.</text>
</comment>
<name>R9HBR5_BACT4</name>
<dbReference type="InterPro" id="IPR050834">
    <property type="entry name" value="Glycosyltransf_2"/>
</dbReference>
<reference evidence="5 6" key="1">
    <citation type="submission" date="2013-04" db="EMBL/GenBank/DDBJ databases">
        <title>The Genome Sequence of Bacteroides thetaiotaomicron dnLKV9.</title>
        <authorList>
            <consortium name="The Broad Institute Genomics Platform"/>
            <consortium name="The Broad Institute Genome Sequencing Center for Infectious Disease"/>
            <person name="Earl A."/>
            <person name="Xavier R."/>
            <person name="Kuhn K."/>
            <person name="Stappenbeck T."/>
            <person name="Walker B."/>
            <person name="Young S."/>
            <person name="Zeng Q."/>
            <person name="Gargeya S."/>
            <person name="Fitzgerald M."/>
            <person name="Haas B."/>
            <person name="Abouelleil A."/>
            <person name="Allen A.W."/>
            <person name="Alvarado L."/>
            <person name="Arachchi H.M."/>
            <person name="Berlin A.M."/>
            <person name="Chapman S.B."/>
            <person name="Gainer-Dewar J."/>
            <person name="Goldberg J."/>
            <person name="Griggs A."/>
            <person name="Gujja S."/>
            <person name="Hansen M."/>
            <person name="Howarth C."/>
            <person name="Imamovic A."/>
            <person name="Ireland A."/>
            <person name="Larimer J."/>
            <person name="McCowan C."/>
            <person name="Murphy C."/>
            <person name="Pearson M."/>
            <person name="Poon T.W."/>
            <person name="Priest M."/>
            <person name="Roberts A."/>
            <person name="Saif S."/>
            <person name="Shea T."/>
            <person name="Sisk P."/>
            <person name="Sykes S."/>
            <person name="Wortman J."/>
            <person name="Nusbaum C."/>
            <person name="Birren B."/>
        </authorList>
    </citation>
    <scope>NUCLEOTIDE SEQUENCE [LARGE SCALE GENOMIC DNA]</scope>
    <source>
        <strain evidence="6">dnLKV9</strain>
    </source>
</reference>
<dbReference type="PATRIC" id="fig|1235785.3.peg.1604"/>
<proteinExistence type="inferred from homology"/>
<dbReference type="HOGENOM" id="CLU_025996_0_9_10"/>
<keyword evidence="2" id="KW-0328">Glycosyltransferase</keyword>
<dbReference type="Pfam" id="PF00535">
    <property type="entry name" value="Glycos_transf_2"/>
    <property type="match status" value="1"/>
</dbReference>
<accession>R9HBR5</accession>
<gene>
    <name evidence="5" type="ORF">C799_01609</name>
</gene>
<dbReference type="EMBL" id="ASSM01000008">
    <property type="protein sequence ID" value="EOS01231.1"/>
    <property type="molecule type" value="Genomic_DNA"/>
</dbReference>
<dbReference type="PANTHER" id="PTHR43685:SF5">
    <property type="entry name" value="GLYCOSYLTRANSFERASE EPSE-RELATED"/>
    <property type="match status" value="1"/>
</dbReference>
<dbReference type="GO" id="GO:0016757">
    <property type="term" value="F:glycosyltransferase activity"/>
    <property type="evidence" value="ECO:0007669"/>
    <property type="project" value="UniProtKB-KW"/>
</dbReference>
<protein>
    <recommendedName>
        <fullName evidence="4">Glycosyltransferase 2-like domain-containing protein</fullName>
    </recommendedName>
</protein>
<evidence type="ECO:0000313" key="6">
    <source>
        <dbReference type="Proteomes" id="UP000014207"/>
    </source>
</evidence>
<evidence type="ECO:0000256" key="2">
    <source>
        <dbReference type="ARBA" id="ARBA00022676"/>
    </source>
</evidence>
<dbReference type="PANTHER" id="PTHR43685">
    <property type="entry name" value="GLYCOSYLTRANSFERASE"/>
    <property type="match status" value="1"/>
</dbReference>
<evidence type="ECO:0000313" key="5">
    <source>
        <dbReference type="EMBL" id="EOS01231.1"/>
    </source>
</evidence>
<dbReference type="Proteomes" id="UP000014207">
    <property type="component" value="Unassembled WGS sequence"/>
</dbReference>
<dbReference type="Gene3D" id="3.90.550.10">
    <property type="entry name" value="Spore Coat Polysaccharide Biosynthesis Protein SpsA, Chain A"/>
    <property type="match status" value="1"/>
</dbReference>
<sequence length="272" mass="32336">MQNNIAVIMSIYRNDRQEFVSLAVESVLNQTYKDFVFYIQYDGPVNIDVDTYLTNLKDERIKIQRRAENKGLAQSLNDLLFVVMSMGYEYVVRMDADDINELNRFERQLDYFRRHPEIECLGTWAVEITSSGEEYFRKKMPETHNGCKELFRKRDCMIHPTVIFRRSYIEKAGIYSLDTYFGEDTMMWCQGFAANCTFGNVPEYLYRFRLDDNFFKRRRGWKHATAIFKLRHKVNKILDYGIMADFWALAYAAAKMMPTSILDLIYKKARRT</sequence>
<dbReference type="AlphaFoldDB" id="R9HBR5"/>
<dbReference type="RefSeq" id="WP_016267858.1">
    <property type="nucleotide sequence ID" value="NZ_KE159459.1"/>
</dbReference>